<reference evidence="2 3" key="1">
    <citation type="journal article" date="2014" name="PLoS Genet.">
        <title>Phylogenetically driven sequencing of extremely halophilic archaea reveals strategies for static and dynamic osmo-response.</title>
        <authorList>
            <person name="Becker E.A."/>
            <person name="Seitzer P.M."/>
            <person name="Tritt A."/>
            <person name="Larsen D."/>
            <person name="Krusor M."/>
            <person name="Yao A.I."/>
            <person name="Wu D."/>
            <person name="Madern D."/>
            <person name="Eisen J.A."/>
            <person name="Darling A.E."/>
            <person name="Facciotti M.T."/>
        </authorList>
    </citation>
    <scope>NUCLEOTIDE SEQUENCE [LARGE SCALE GENOMIC DNA]</scope>
    <source>
        <strain evidence="2 3">DSM 5350</strain>
    </source>
</reference>
<protein>
    <submittedName>
        <fullName evidence="2">Putative phosphate acetyltransferase</fullName>
    </submittedName>
</protein>
<evidence type="ECO:0000313" key="2">
    <source>
        <dbReference type="EMBL" id="EMA45998.1"/>
    </source>
</evidence>
<evidence type="ECO:0000313" key="3">
    <source>
        <dbReference type="Proteomes" id="UP000011669"/>
    </source>
</evidence>
<comment type="caution">
    <text evidence="2">The sequence shown here is derived from an EMBL/GenBank/DDBJ whole genome shotgun (WGS) entry which is preliminary data.</text>
</comment>
<dbReference type="AlphaFoldDB" id="M0MKW9"/>
<accession>M0MKW9</accession>
<dbReference type="Gene3D" id="3.40.1390.20">
    <property type="entry name" value="HprK N-terminal domain-like"/>
    <property type="match status" value="1"/>
</dbReference>
<dbReference type="STRING" id="1227455.C449_04817"/>
<dbReference type="Proteomes" id="UP000011669">
    <property type="component" value="Unassembled WGS sequence"/>
</dbReference>
<dbReference type="Pfam" id="PF07085">
    <property type="entry name" value="DRTGG"/>
    <property type="match status" value="1"/>
</dbReference>
<dbReference type="OrthoDB" id="50320at2157"/>
<gene>
    <name evidence="2" type="ORF">C449_04817</name>
</gene>
<feature type="domain" description="DRTGG" evidence="1">
    <location>
        <begin position="17"/>
        <end position="120"/>
    </location>
</feature>
<dbReference type="PANTHER" id="PTHR43356">
    <property type="entry name" value="PHOSPHATE ACETYLTRANSFERASE"/>
    <property type="match status" value="1"/>
</dbReference>
<name>M0MKW9_9EURY</name>
<keyword evidence="3" id="KW-1185">Reference proteome</keyword>
<organism evidence="2 3">
    <name type="scientific">Halococcus saccharolyticus DSM 5350</name>
    <dbReference type="NCBI Taxonomy" id="1227455"/>
    <lineage>
        <taxon>Archaea</taxon>
        <taxon>Methanobacteriati</taxon>
        <taxon>Methanobacteriota</taxon>
        <taxon>Stenosarchaea group</taxon>
        <taxon>Halobacteria</taxon>
        <taxon>Halobacteriales</taxon>
        <taxon>Halococcaceae</taxon>
        <taxon>Halococcus</taxon>
    </lineage>
</organism>
<dbReference type="PANTHER" id="PTHR43356:SF2">
    <property type="entry name" value="PHOSPHATE ACETYLTRANSFERASE"/>
    <property type="match status" value="1"/>
</dbReference>
<dbReference type="InterPro" id="IPR028979">
    <property type="entry name" value="Ser_kin/Pase_Hpr-like_N_sf"/>
</dbReference>
<dbReference type="InParanoid" id="M0MKW9"/>
<dbReference type="SUPFAM" id="SSF75138">
    <property type="entry name" value="HprK N-terminal domain-like"/>
    <property type="match status" value="1"/>
</dbReference>
<dbReference type="EMBL" id="AOMD01000015">
    <property type="protein sequence ID" value="EMA45998.1"/>
    <property type="molecule type" value="Genomic_DNA"/>
</dbReference>
<dbReference type="InterPro" id="IPR010766">
    <property type="entry name" value="DRTGG"/>
</dbReference>
<keyword evidence="2" id="KW-0808">Transferase</keyword>
<dbReference type="InterPro" id="IPR050500">
    <property type="entry name" value="Phos_Acetyltrans/Butyryltrans"/>
</dbReference>
<evidence type="ECO:0000259" key="1">
    <source>
        <dbReference type="Pfam" id="PF07085"/>
    </source>
</evidence>
<dbReference type="GO" id="GO:0016740">
    <property type="term" value="F:transferase activity"/>
    <property type="evidence" value="ECO:0007669"/>
    <property type="project" value="UniProtKB-KW"/>
</dbReference>
<sequence length="153" mass="16485">MNPRTKELAGVSIADFAAELGAEIATDAPTDTYIERLSVGAMGADAALRHFRRTKDAVLITGGDRSDIHSVALEAPGIKCLCLTGGFRPSSAVLGKAEERGIPILLAQSDTLTIIERAEEIVHAGRTRDEVTVERMRELLTDHADLHEMLGHE</sequence>
<dbReference type="PATRIC" id="fig|1227455.4.peg.985"/>
<proteinExistence type="predicted"/>